<dbReference type="EMBL" id="RVIJ01000044">
    <property type="protein sequence ID" value="MLW03346.1"/>
    <property type="molecule type" value="Genomic_DNA"/>
</dbReference>
<proteinExistence type="predicted"/>
<dbReference type="AlphaFoldDB" id="A0A3R0Y232"/>
<protein>
    <submittedName>
        <fullName evidence="1">Uncharacterized protein</fullName>
    </submittedName>
</protein>
<dbReference type="Proteomes" id="UP000885392">
    <property type="component" value="Unassembled WGS sequence"/>
</dbReference>
<dbReference type="RefSeq" id="WP_366548040.1">
    <property type="nucleotide sequence ID" value="NZ_MXMT01000007.1"/>
</dbReference>
<reference evidence="1" key="1">
    <citation type="submission" date="2018-10" db="EMBL/GenBank/DDBJ databases">
        <authorList>
            <consortium name="PulseNet: The National Subtyping Network for Foodborne Disease Surveillance"/>
            <person name="Tarr C.L."/>
            <person name="Trees E."/>
            <person name="Katz L.S."/>
            <person name="Carleton-Romer H.A."/>
            <person name="Stroika S."/>
            <person name="Kucerova Z."/>
            <person name="Roache K.F."/>
            <person name="Sabol A.L."/>
            <person name="Besser J."/>
            <person name="Gerner-Smidt P."/>
        </authorList>
    </citation>
    <scope>NUCLEOTIDE SEQUENCE [LARGE SCALE GENOMIC DNA]</scope>
    <source>
        <strain evidence="1">PNUSAS038541</strain>
    </source>
</reference>
<evidence type="ECO:0000313" key="1">
    <source>
        <dbReference type="EMBL" id="MLW03346.1"/>
    </source>
</evidence>
<gene>
    <name evidence="1" type="ORF">EAK82_24920</name>
</gene>
<sequence>MSAEVNSVTFRVTGLNVGHVITDEYTAESGLRLGCVIGGEVTDEHERGRQCLFVVPLYDFNYDFADRVPEVYCRLWDCRSAVSTGDVLDAVPGPVIILPDGRVAYGVKDEDLRYNDGFIVQSWH</sequence>
<comment type="caution">
    <text evidence="1">The sequence shown here is derived from an EMBL/GenBank/DDBJ whole genome shotgun (WGS) entry which is preliminary data.</text>
</comment>
<organism evidence="1">
    <name type="scientific">Salmonella enterica</name>
    <name type="common">Salmonella choleraesuis</name>
    <dbReference type="NCBI Taxonomy" id="28901"/>
    <lineage>
        <taxon>Bacteria</taxon>
        <taxon>Pseudomonadati</taxon>
        <taxon>Pseudomonadota</taxon>
        <taxon>Gammaproteobacteria</taxon>
        <taxon>Enterobacterales</taxon>
        <taxon>Enterobacteriaceae</taxon>
        <taxon>Salmonella</taxon>
    </lineage>
</organism>
<name>A0A3R0Y232_SALER</name>
<accession>A0A3R0Y232</accession>